<dbReference type="SMART" id="SM01245">
    <property type="entry name" value="Jag_N"/>
    <property type="match status" value="1"/>
</dbReference>
<evidence type="ECO:0000256" key="4">
    <source>
        <dbReference type="ARBA" id="ARBA00023186"/>
    </source>
</evidence>
<protein>
    <recommendedName>
        <fullName evidence="6">RNA-binding protein KhpB</fullName>
    </recommendedName>
    <alternativeName>
        <fullName evidence="6">RNA-binding protein EloR</fullName>
    </alternativeName>
</protein>
<dbReference type="OrthoDB" id="9794483at2"/>
<evidence type="ECO:0000259" key="7">
    <source>
        <dbReference type="PROSITE" id="PS51061"/>
    </source>
</evidence>
<evidence type="ECO:0000313" key="8">
    <source>
        <dbReference type="EMBL" id="PWA06701.1"/>
    </source>
</evidence>
<dbReference type="GO" id="GO:0071555">
    <property type="term" value="P:cell wall organization"/>
    <property type="evidence" value="ECO:0007669"/>
    <property type="project" value="UniProtKB-KW"/>
</dbReference>
<dbReference type="InterPro" id="IPR038247">
    <property type="entry name" value="Jag_N_dom_sf"/>
</dbReference>
<organism evidence="8 9">
    <name type="scientific">Pueribacillus theae</name>
    <dbReference type="NCBI Taxonomy" id="2171751"/>
    <lineage>
        <taxon>Bacteria</taxon>
        <taxon>Bacillati</taxon>
        <taxon>Bacillota</taxon>
        <taxon>Bacilli</taxon>
        <taxon>Bacillales</taxon>
        <taxon>Bacillaceae</taxon>
        <taxon>Pueribacillus</taxon>
    </lineage>
</organism>
<accession>A0A2U1JNE9</accession>
<keyword evidence="5 6" id="KW-0961">Cell wall biogenesis/degradation</keyword>
<comment type="caution">
    <text evidence="8">The sequence shown here is derived from an EMBL/GenBank/DDBJ whole genome shotgun (WGS) entry which is preliminary data.</text>
</comment>
<dbReference type="Gene3D" id="3.30.1370.50">
    <property type="entry name" value="R3H-like domain"/>
    <property type="match status" value="1"/>
</dbReference>
<dbReference type="Gene3D" id="3.30.300.20">
    <property type="match status" value="1"/>
</dbReference>
<keyword evidence="3 6" id="KW-0133">Cell shape</keyword>
<dbReference type="InterPro" id="IPR034079">
    <property type="entry name" value="R3H_KhpB"/>
</dbReference>
<dbReference type="SUPFAM" id="SSF82708">
    <property type="entry name" value="R3H domain"/>
    <property type="match status" value="1"/>
</dbReference>
<dbReference type="SMART" id="SM00393">
    <property type="entry name" value="R3H"/>
    <property type="match status" value="1"/>
</dbReference>
<feature type="domain" description="R3H" evidence="7">
    <location>
        <begin position="139"/>
        <end position="205"/>
    </location>
</feature>
<sequence>MKELTVTGRTVEEAIEQALTQLNVTRDHVEVTVIEEPKKGFLGIGSKPAIVKISKTPDPMEEAKAYLQNIIEKMGISVSIEQKQEEDGIVFELISDKVAVLIGKRGQTLNALEYLTNIALNRHSKEYIRIYLDAENYRKKRKETLIQLAERQAERALKLNQKVVLEPMPAKERKVIHLALKEKEGVTTNSKGDGMYRHVVIYPTNENETKLL</sequence>
<comment type="function">
    <text evidence="6">A probable RNA chaperone. Forms a complex with KhpA which binds to cellular RNA and controls its expression. Plays a role in peptidoglycan (PG) homeostasis and cell length regulation.</text>
</comment>
<comment type="domain">
    <text evidence="6">Has an N-terminal Jag-N domain and 2 RNA-binding domains (KH and R3H).</text>
</comment>
<reference evidence="8 9" key="1">
    <citation type="submission" date="2018-04" db="EMBL/GenBank/DDBJ databases">
        <title>Camelliibacillus theae gen. nov., sp. nov., isolated from Pu'er tea.</title>
        <authorList>
            <person name="Niu L."/>
        </authorList>
    </citation>
    <scope>NUCLEOTIDE SEQUENCE [LARGE SCALE GENOMIC DNA]</scope>
    <source>
        <strain evidence="8 9">T8</strain>
    </source>
</reference>
<dbReference type="NCBIfam" id="NF041568">
    <property type="entry name" value="Jag_EloR"/>
    <property type="match status" value="1"/>
</dbReference>
<comment type="similarity">
    <text evidence="6">Belongs to the KhpB RNA-binding protein family.</text>
</comment>
<keyword evidence="1 6" id="KW-0963">Cytoplasm</keyword>
<evidence type="ECO:0000256" key="3">
    <source>
        <dbReference type="ARBA" id="ARBA00022960"/>
    </source>
</evidence>
<proteinExistence type="inferred from homology"/>
<dbReference type="InterPro" id="IPR015946">
    <property type="entry name" value="KH_dom-like_a/b"/>
</dbReference>
<dbReference type="Pfam" id="PF01424">
    <property type="entry name" value="R3H"/>
    <property type="match status" value="1"/>
</dbReference>
<dbReference type="PANTHER" id="PTHR35800">
    <property type="entry name" value="PROTEIN JAG"/>
    <property type="match status" value="1"/>
</dbReference>
<evidence type="ECO:0000256" key="6">
    <source>
        <dbReference type="HAMAP-Rule" id="MF_00867"/>
    </source>
</evidence>
<dbReference type="GO" id="GO:0005737">
    <property type="term" value="C:cytoplasm"/>
    <property type="evidence" value="ECO:0007669"/>
    <property type="project" value="UniProtKB-SubCell"/>
</dbReference>
<dbReference type="CDD" id="cd02644">
    <property type="entry name" value="R3H_jag"/>
    <property type="match status" value="1"/>
</dbReference>
<comment type="subcellular location">
    <subcellularLocation>
        <location evidence="6">Cytoplasm</location>
    </subcellularLocation>
</comment>
<dbReference type="InterPro" id="IPR032782">
    <property type="entry name" value="KhpB_N"/>
</dbReference>
<dbReference type="InterPro" id="IPR036867">
    <property type="entry name" value="R3H_dom_sf"/>
</dbReference>
<dbReference type="GO" id="GO:0008360">
    <property type="term" value="P:regulation of cell shape"/>
    <property type="evidence" value="ECO:0007669"/>
    <property type="project" value="UniProtKB-KW"/>
</dbReference>
<gene>
    <name evidence="6" type="primary">khpB</name>
    <name evidence="6" type="synonym">eloR</name>
    <name evidence="8" type="ORF">DCC39_17190</name>
</gene>
<dbReference type="Gene3D" id="3.30.30.80">
    <property type="entry name" value="probable RNA-binding protein from clostridium symbiosum atcc 14940"/>
    <property type="match status" value="1"/>
</dbReference>
<evidence type="ECO:0000256" key="1">
    <source>
        <dbReference type="ARBA" id="ARBA00022490"/>
    </source>
</evidence>
<dbReference type="GO" id="GO:0003723">
    <property type="term" value="F:RNA binding"/>
    <property type="evidence" value="ECO:0007669"/>
    <property type="project" value="UniProtKB-UniRule"/>
</dbReference>
<dbReference type="Pfam" id="PF14804">
    <property type="entry name" value="Jag_N"/>
    <property type="match status" value="1"/>
</dbReference>
<dbReference type="CDD" id="cd02414">
    <property type="entry name" value="KH-II_Jag"/>
    <property type="match status" value="1"/>
</dbReference>
<dbReference type="PROSITE" id="PS51061">
    <property type="entry name" value="R3H"/>
    <property type="match status" value="1"/>
</dbReference>
<keyword evidence="4 6" id="KW-0143">Chaperone</keyword>
<dbReference type="Pfam" id="PF13083">
    <property type="entry name" value="KH_KhpA-B"/>
    <property type="match status" value="1"/>
</dbReference>
<comment type="caution">
    <text evidence="6">Lacks conserved residue(s) required for the propagation of feature annotation.</text>
</comment>
<evidence type="ECO:0000256" key="2">
    <source>
        <dbReference type="ARBA" id="ARBA00022884"/>
    </source>
</evidence>
<dbReference type="AlphaFoldDB" id="A0A2U1JNE9"/>
<dbReference type="GO" id="GO:0009252">
    <property type="term" value="P:peptidoglycan biosynthetic process"/>
    <property type="evidence" value="ECO:0007669"/>
    <property type="project" value="UniProtKB-UniRule"/>
</dbReference>
<dbReference type="RefSeq" id="WP_116556122.1">
    <property type="nucleotide sequence ID" value="NZ_QCZG01000056.1"/>
</dbReference>
<name>A0A2U1JNE9_9BACI</name>
<dbReference type="InterPro" id="IPR039247">
    <property type="entry name" value="KhpB"/>
</dbReference>
<evidence type="ECO:0000256" key="5">
    <source>
        <dbReference type="ARBA" id="ARBA00023316"/>
    </source>
</evidence>
<dbReference type="InterPro" id="IPR038008">
    <property type="entry name" value="Jag_KH"/>
</dbReference>
<keyword evidence="9" id="KW-1185">Reference proteome</keyword>
<evidence type="ECO:0000313" key="9">
    <source>
        <dbReference type="Proteomes" id="UP000245998"/>
    </source>
</evidence>
<keyword evidence="2 6" id="KW-0694">RNA-binding</keyword>
<dbReference type="InterPro" id="IPR001374">
    <property type="entry name" value="R3H_dom"/>
</dbReference>
<dbReference type="Proteomes" id="UP000245998">
    <property type="component" value="Unassembled WGS sequence"/>
</dbReference>
<dbReference type="PANTHER" id="PTHR35800:SF1">
    <property type="entry name" value="RNA-BINDING PROTEIN KHPB"/>
    <property type="match status" value="1"/>
</dbReference>
<dbReference type="HAMAP" id="MF_00867">
    <property type="entry name" value="KhpB"/>
    <property type="match status" value="1"/>
</dbReference>
<dbReference type="EMBL" id="QCZG01000056">
    <property type="protein sequence ID" value="PWA06701.1"/>
    <property type="molecule type" value="Genomic_DNA"/>
</dbReference>
<comment type="subunit">
    <text evidence="6">Forms a complex with KhpA.</text>
</comment>